<feature type="transmembrane region" description="Helical" evidence="1">
    <location>
        <begin position="253"/>
        <end position="279"/>
    </location>
</feature>
<feature type="transmembrane region" description="Helical" evidence="1">
    <location>
        <begin position="326"/>
        <end position="354"/>
    </location>
</feature>
<dbReference type="AlphaFoldDB" id="A0A5B8LWQ4"/>
<evidence type="ECO:0000313" key="2">
    <source>
        <dbReference type="EMBL" id="QDZ12005.1"/>
    </source>
</evidence>
<evidence type="ECO:0000256" key="1">
    <source>
        <dbReference type="SAM" id="Phobius"/>
    </source>
</evidence>
<feature type="transmembrane region" description="Helical" evidence="1">
    <location>
        <begin position="84"/>
        <end position="109"/>
    </location>
</feature>
<keyword evidence="3" id="KW-1185">Reference proteome</keyword>
<keyword evidence="1" id="KW-0472">Membrane</keyword>
<feature type="transmembrane region" description="Helical" evidence="1">
    <location>
        <begin position="291"/>
        <end position="314"/>
    </location>
</feature>
<feature type="transmembrane region" description="Helical" evidence="1">
    <location>
        <begin position="189"/>
        <end position="211"/>
    </location>
</feature>
<feature type="transmembrane region" description="Helical" evidence="1">
    <location>
        <begin position="115"/>
        <end position="136"/>
    </location>
</feature>
<keyword evidence="1" id="KW-1133">Transmembrane helix</keyword>
<accession>A0A5B8LWQ4</accession>
<evidence type="ECO:0008006" key="4">
    <source>
        <dbReference type="Google" id="ProtNLM"/>
    </source>
</evidence>
<reference evidence="2 3" key="1">
    <citation type="submission" date="2019-07" db="EMBL/GenBank/DDBJ databases">
        <title>Full genome sequence of Devosia sp. Gsoil 520.</title>
        <authorList>
            <person name="Im W.-T."/>
        </authorList>
    </citation>
    <scope>NUCLEOTIDE SEQUENCE [LARGE SCALE GENOMIC DNA]</scope>
    <source>
        <strain evidence="2 3">Gsoil 520</strain>
    </source>
</reference>
<protein>
    <recommendedName>
        <fullName evidence="4">Transmembrane protein</fullName>
    </recommendedName>
</protein>
<organism evidence="2 3">
    <name type="scientific">Devosia ginsengisoli</name>
    <dbReference type="NCBI Taxonomy" id="400770"/>
    <lineage>
        <taxon>Bacteria</taxon>
        <taxon>Pseudomonadati</taxon>
        <taxon>Pseudomonadota</taxon>
        <taxon>Alphaproteobacteria</taxon>
        <taxon>Hyphomicrobiales</taxon>
        <taxon>Devosiaceae</taxon>
        <taxon>Devosia</taxon>
    </lineage>
</organism>
<feature type="transmembrane region" description="Helical" evidence="1">
    <location>
        <begin position="223"/>
        <end position="247"/>
    </location>
</feature>
<evidence type="ECO:0000313" key="3">
    <source>
        <dbReference type="Proteomes" id="UP000315364"/>
    </source>
</evidence>
<dbReference type="Proteomes" id="UP000315364">
    <property type="component" value="Chromosome"/>
</dbReference>
<feature type="transmembrane region" description="Helical" evidence="1">
    <location>
        <begin position="46"/>
        <end position="72"/>
    </location>
</feature>
<name>A0A5B8LWQ4_9HYPH</name>
<proteinExistence type="predicted"/>
<keyword evidence="1" id="KW-0812">Transmembrane</keyword>
<dbReference type="OrthoDB" id="5245199at2"/>
<gene>
    <name evidence="2" type="ORF">FPZ08_15395</name>
</gene>
<feature type="transmembrane region" description="Helical" evidence="1">
    <location>
        <begin position="148"/>
        <end position="169"/>
    </location>
</feature>
<dbReference type="RefSeq" id="WP_146290819.1">
    <property type="nucleotide sequence ID" value="NZ_CP042304.1"/>
</dbReference>
<dbReference type="KEGG" id="dea:FPZ08_15395"/>
<dbReference type="Gene3D" id="1.20.210.10">
    <property type="entry name" value="Cytochrome c oxidase-like, subunit I domain"/>
    <property type="match status" value="1"/>
</dbReference>
<feature type="transmembrane region" description="Helical" evidence="1">
    <location>
        <begin position="375"/>
        <end position="394"/>
    </location>
</feature>
<dbReference type="EMBL" id="CP042304">
    <property type="protein sequence ID" value="QDZ12005.1"/>
    <property type="molecule type" value="Genomic_DNA"/>
</dbReference>
<dbReference type="InterPro" id="IPR036927">
    <property type="entry name" value="Cyt_c_oxase-like_su1_sf"/>
</dbReference>
<sequence length="452" mass="47803">MPGASLSRWTLTYFACALLCLVGAEALMVMGFGFPGATIEAPETLILVHLVAIGWLSLLMCGALFQFVPVLVARPLLGDELPPVALAFILTGLVILLSGFAGMTGLVAVPAEAMPLGGLLLLLGFGTAILSLGRTLWAARPLTMPARFVVVGLAALAGTALFGESFALILSGLVGGEAALSLLLNGVPLHALLGLGGWLTFTAMGVSYRLLAMFMLAPETERFSTSVVLATGTLTLMLIAAATPFALAAESGLAGMLLAAAVTGLCALGVYGSDMLALYRQRKRRNIELNAVAAIGAFAALLAACLLLVFLLFSGSLPEHVGALTYLFAFGWLGGLGLAKLYKIVAFLTWLECFAPVLGKRQTPRVQDLVDERHAAPWFGVYYLAVGLGTLTLLVELPLVFRIVAGVQLFATLAIIRHLYRARELLNVPPDLRRGFARPHPFWPQPIARKLP</sequence>
<feature type="transmembrane region" description="Helical" evidence="1">
    <location>
        <begin position="12"/>
        <end position="34"/>
    </location>
</feature>